<protein>
    <submittedName>
        <fullName evidence="1">Uncharacterized protein</fullName>
    </submittedName>
</protein>
<organism evidence="1 2">
    <name type="scientific">Euzebya pacifica</name>
    <dbReference type="NCBI Taxonomy" id="1608957"/>
    <lineage>
        <taxon>Bacteria</taxon>
        <taxon>Bacillati</taxon>
        <taxon>Actinomycetota</taxon>
        <taxon>Nitriliruptoria</taxon>
        <taxon>Euzebyales</taxon>
    </lineage>
</organism>
<accession>A0A346XYL3</accession>
<keyword evidence="2" id="KW-1185">Reference proteome</keyword>
<dbReference type="EMBL" id="CP031165">
    <property type="protein sequence ID" value="AXV07310.1"/>
    <property type="molecule type" value="Genomic_DNA"/>
</dbReference>
<dbReference type="Proteomes" id="UP000264006">
    <property type="component" value="Chromosome"/>
</dbReference>
<dbReference type="AlphaFoldDB" id="A0A346XYL3"/>
<evidence type="ECO:0000313" key="1">
    <source>
        <dbReference type="EMBL" id="AXV07310.1"/>
    </source>
</evidence>
<name>A0A346XYL3_9ACTN</name>
<dbReference type="KEGG" id="euz:DVS28_a2631"/>
<gene>
    <name evidence="1" type="ORF">DVS28_a2631</name>
</gene>
<dbReference type="RefSeq" id="WP_114591820.1">
    <property type="nucleotide sequence ID" value="NZ_CAXIBR010000187.1"/>
</dbReference>
<proteinExistence type="predicted"/>
<evidence type="ECO:0000313" key="2">
    <source>
        <dbReference type="Proteomes" id="UP000264006"/>
    </source>
</evidence>
<dbReference type="OrthoDB" id="5243655at2"/>
<reference evidence="1 2" key="1">
    <citation type="submission" date="2018-09" db="EMBL/GenBank/DDBJ databases">
        <title>Complete genome sequence of Euzebya sp. DY32-46 isolated from seawater of Pacific Ocean.</title>
        <authorList>
            <person name="Xu L."/>
            <person name="Wu Y.-H."/>
            <person name="Xu X.-W."/>
        </authorList>
    </citation>
    <scope>NUCLEOTIDE SEQUENCE [LARGE SCALE GENOMIC DNA]</scope>
    <source>
        <strain evidence="1 2">DY32-46</strain>
    </source>
</reference>
<sequence>MSQKSDYDAAYFTLLRAHEELDHLRRYQEYLGEELARLGQFARDIHDASGVVPRKFRRLIDSTDKPTLEAIGKRRAVVLAEQEAIPERLAAQEAFVLEMEEEVAALRP</sequence>